<evidence type="ECO:0000259" key="2">
    <source>
        <dbReference type="Pfam" id="PF02668"/>
    </source>
</evidence>
<name>A0A9W4IUC8_9EURO</name>
<sequence>MTTIHRTPRFLRPGCPPISFHSRHRAGPRGSCQQYATATAPTVPHLTVRDVIDSHQRHHVRDVHTQLQTQGILKITLNFCDKESQYLEKLIKGLGSNHGHGPPITHSASRGWYWDVRPSKNTLLPMSTQARSETMREFPWHTDCSYEHNPPEYFALQVLQPDRCGGGTLSVLKIDHLTRYLSRAAKAALFEPEFRITIPPEFVKEPNKLHILGSILSTDEDHSTLMRFREDIVTPVSTRAASALEELKDALKHLEASSQAVLHLGPSVLPENSIILLNNRRWLHARNNVKDPARHLRRVRWSAVPFSNSISSGMIAGSEGK</sequence>
<dbReference type="AlphaFoldDB" id="A0A9W4IUC8"/>
<proteinExistence type="predicted"/>
<keyword evidence="1" id="KW-0560">Oxidoreductase</keyword>
<dbReference type="InterPro" id="IPR042098">
    <property type="entry name" value="TauD-like_sf"/>
</dbReference>
<dbReference type="Gene3D" id="3.60.130.10">
    <property type="entry name" value="Clavaminate synthase-like"/>
    <property type="match status" value="1"/>
</dbReference>
<dbReference type="InterPro" id="IPR003819">
    <property type="entry name" value="TauD/TfdA-like"/>
</dbReference>
<dbReference type="EMBL" id="CAJVPG010000111">
    <property type="protein sequence ID" value="CAG8343262.1"/>
    <property type="molecule type" value="Genomic_DNA"/>
</dbReference>
<feature type="domain" description="TauD/TfdA-like" evidence="2">
    <location>
        <begin position="47"/>
        <end position="299"/>
    </location>
</feature>
<evidence type="ECO:0000256" key="1">
    <source>
        <dbReference type="ARBA" id="ARBA00023002"/>
    </source>
</evidence>
<dbReference type="Pfam" id="PF02668">
    <property type="entry name" value="TauD"/>
    <property type="match status" value="1"/>
</dbReference>
<reference evidence="3" key="1">
    <citation type="submission" date="2021-07" db="EMBL/GenBank/DDBJ databases">
        <authorList>
            <person name="Branca A.L. A."/>
        </authorList>
    </citation>
    <scope>NUCLEOTIDE SEQUENCE</scope>
</reference>
<dbReference type="SUPFAM" id="SSF51197">
    <property type="entry name" value="Clavaminate synthase-like"/>
    <property type="match status" value="1"/>
</dbReference>
<protein>
    <recommendedName>
        <fullName evidence="2">TauD/TfdA-like domain-containing protein</fullName>
    </recommendedName>
</protein>
<dbReference type="GO" id="GO:0016491">
    <property type="term" value="F:oxidoreductase activity"/>
    <property type="evidence" value="ECO:0007669"/>
    <property type="project" value="UniProtKB-KW"/>
</dbReference>
<organism evidence="3 4">
    <name type="scientific">Penicillium salamii</name>
    <dbReference type="NCBI Taxonomy" id="1612424"/>
    <lineage>
        <taxon>Eukaryota</taxon>
        <taxon>Fungi</taxon>
        <taxon>Dikarya</taxon>
        <taxon>Ascomycota</taxon>
        <taxon>Pezizomycotina</taxon>
        <taxon>Eurotiomycetes</taxon>
        <taxon>Eurotiomycetidae</taxon>
        <taxon>Eurotiales</taxon>
        <taxon>Aspergillaceae</taxon>
        <taxon>Penicillium</taxon>
    </lineage>
</organism>
<comment type="caution">
    <text evidence="3">The sequence shown here is derived from an EMBL/GenBank/DDBJ whole genome shotgun (WGS) entry which is preliminary data.</text>
</comment>
<keyword evidence="4" id="KW-1185">Reference proteome</keyword>
<gene>
    <name evidence="3" type="ORF">PSALAMII_LOCUS2917</name>
</gene>
<accession>A0A9W4IUC8</accession>
<dbReference type="OrthoDB" id="2960375at2759"/>
<dbReference type="Proteomes" id="UP001152649">
    <property type="component" value="Unassembled WGS sequence"/>
</dbReference>
<evidence type="ECO:0000313" key="3">
    <source>
        <dbReference type="EMBL" id="CAG8343262.1"/>
    </source>
</evidence>
<evidence type="ECO:0000313" key="4">
    <source>
        <dbReference type="Proteomes" id="UP001152649"/>
    </source>
</evidence>